<organism evidence="2 3">
    <name type="scientific">Dyadobacter flavalbus</name>
    <dbReference type="NCBI Taxonomy" id="2579942"/>
    <lineage>
        <taxon>Bacteria</taxon>
        <taxon>Pseudomonadati</taxon>
        <taxon>Bacteroidota</taxon>
        <taxon>Cytophagia</taxon>
        <taxon>Cytophagales</taxon>
        <taxon>Spirosomataceae</taxon>
        <taxon>Dyadobacter</taxon>
    </lineage>
</organism>
<dbReference type="OrthoDB" id="977920at2"/>
<dbReference type="GO" id="GO:0009307">
    <property type="term" value="P:DNA restriction-modification system"/>
    <property type="evidence" value="ECO:0007669"/>
    <property type="project" value="InterPro"/>
</dbReference>
<dbReference type="Proteomes" id="UP000323994">
    <property type="component" value="Unassembled WGS sequence"/>
</dbReference>
<comment type="caution">
    <text evidence="2">The sequence shown here is derived from an EMBL/GenBank/DDBJ whole genome shotgun (WGS) entry which is preliminary data.</text>
</comment>
<evidence type="ECO:0000313" key="3">
    <source>
        <dbReference type="Proteomes" id="UP000323994"/>
    </source>
</evidence>
<keyword evidence="2" id="KW-0378">Hydrolase</keyword>
<keyword evidence="2" id="KW-0255">Endonuclease</keyword>
<reference evidence="2 3" key="1">
    <citation type="submission" date="2019-05" db="EMBL/GenBank/DDBJ databases">
        <authorList>
            <person name="Qu J.-H."/>
        </authorList>
    </citation>
    <scope>NUCLEOTIDE SEQUENCE [LARGE SCALE GENOMIC DNA]</scope>
    <source>
        <strain evidence="2 3">NS28</strain>
    </source>
</reference>
<proteinExistence type="predicted"/>
<dbReference type="RefSeq" id="WP_139013878.1">
    <property type="nucleotide sequence ID" value="NZ_VBSN01000065.1"/>
</dbReference>
<dbReference type="AlphaFoldDB" id="A0A5M8QQM1"/>
<dbReference type="Gene3D" id="3.40.1350.10">
    <property type="match status" value="1"/>
</dbReference>
<dbReference type="InterPro" id="IPR007560">
    <property type="entry name" value="Restrct_endonuc_IV_Mrr"/>
</dbReference>
<sequence>MKIPKWKAYQNQVGDFFKKLGLTSFVEHKVDGVRGKHLVDVYVEGNIHGIYFMWIVECKAWNSNVPKEKVLALQSIITDVGADRGFLLSEKGFQSGALRIAEKANITLTSLYDLGQTIQTDSVIGRISWRVEKATLRLRKLKKDNFKNHYIPPMTAIMGELFILQNILGEALDHEYPIQYSHGQFLNSFEEFVKYADDILLRAESWTL</sequence>
<dbReference type="Pfam" id="PF04471">
    <property type="entry name" value="Mrr_cat"/>
    <property type="match status" value="1"/>
</dbReference>
<protein>
    <submittedName>
        <fullName evidence="2">Restriction endonuclease</fullName>
    </submittedName>
</protein>
<dbReference type="GO" id="GO:0004519">
    <property type="term" value="F:endonuclease activity"/>
    <property type="evidence" value="ECO:0007669"/>
    <property type="project" value="UniProtKB-KW"/>
</dbReference>
<evidence type="ECO:0000259" key="1">
    <source>
        <dbReference type="Pfam" id="PF04471"/>
    </source>
</evidence>
<evidence type="ECO:0000313" key="2">
    <source>
        <dbReference type="EMBL" id="KAA6436803.1"/>
    </source>
</evidence>
<dbReference type="GO" id="GO:0003677">
    <property type="term" value="F:DNA binding"/>
    <property type="evidence" value="ECO:0007669"/>
    <property type="project" value="InterPro"/>
</dbReference>
<dbReference type="SUPFAM" id="SSF52980">
    <property type="entry name" value="Restriction endonuclease-like"/>
    <property type="match status" value="1"/>
</dbReference>
<name>A0A5M8QQM1_9BACT</name>
<feature type="domain" description="Restriction endonuclease type IV Mrr" evidence="1">
    <location>
        <begin position="6"/>
        <end position="114"/>
    </location>
</feature>
<gene>
    <name evidence="2" type="ORF">FEM33_20600</name>
</gene>
<accession>A0A5M8QQM1</accession>
<dbReference type="InterPro" id="IPR011335">
    <property type="entry name" value="Restrct_endonuc-II-like"/>
</dbReference>
<dbReference type="EMBL" id="VBSN01000065">
    <property type="protein sequence ID" value="KAA6436803.1"/>
    <property type="molecule type" value="Genomic_DNA"/>
</dbReference>
<keyword evidence="3" id="KW-1185">Reference proteome</keyword>
<dbReference type="InterPro" id="IPR011856">
    <property type="entry name" value="tRNA_endonuc-like_dom_sf"/>
</dbReference>
<keyword evidence="2" id="KW-0540">Nuclease</keyword>